<dbReference type="InterPro" id="IPR014729">
    <property type="entry name" value="Rossmann-like_a/b/a_fold"/>
</dbReference>
<dbReference type="OrthoDB" id="330671at2759"/>
<dbReference type="HOGENOM" id="CLU_035272_4_1_1"/>
<evidence type="ECO:0000313" key="2">
    <source>
        <dbReference type="EMBL" id="EJU05276.1"/>
    </source>
</evidence>
<dbReference type="RefSeq" id="XP_040632170.1">
    <property type="nucleotide sequence ID" value="XM_040774326.1"/>
</dbReference>
<name>M5G4U0_DACPD</name>
<evidence type="ECO:0000313" key="3">
    <source>
        <dbReference type="Proteomes" id="UP000030653"/>
    </source>
</evidence>
<feature type="non-terminal residue" evidence="2">
    <location>
        <position position="131"/>
    </location>
</feature>
<evidence type="ECO:0000259" key="1">
    <source>
        <dbReference type="Pfam" id="PF01467"/>
    </source>
</evidence>
<dbReference type="Pfam" id="PF01467">
    <property type="entry name" value="CTP_transf_like"/>
    <property type="match status" value="1"/>
</dbReference>
<dbReference type="PANTHER" id="PTHR10695">
    <property type="entry name" value="DEPHOSPHO-COA KINASE-RELATED"/>
    <property type="match status" value="1"/>
</dbReference>
<sequence>PSTHNITALGGTFDHLHAGHRILLSSSLLLTQSLVVGLTSPLLLQSKKHAELLQSLEMRTRAVQEFCTLFRPSVRVRCVEIRDVAGPTAWDRGIDALVVSRETVAGAEAIATLRAQASLPPLEVYVIDVIS</sequence>
<gene>
    <name evidence="2" type="ORF">DACRYDRAFT_29855</name>
</gene>
<dbReference type="GeneID" id="63689388"/>
<dbReference type="SUPFAM" id="SSF52374">
    <property type="entry name" value="Nucleotidylyl transferase"/>
    <property type="match status" value="1"/>
</dbReference>
<feature type="domain" description="Cytidyltransferase-like" evidence="1">
    <location>
        <begin position="9"/>
        <end position="107"/>
    </location>
</feature>
<dbReference type="GO" id="GO:0004140">
    <property type="term" value="F:dephospho-CoA kinase activity"/>
    <property type="evidence" value="ECO:0007669"/>
    <property type="project" value="TreeGrafter"/>
</dbReference>
<dbReference type="STRING" id="1858805.M5G4U0"/>
<reference evidence="2 3" key="1">
    <citation type="journal article" date="2012" name="Science">
        <title>The Paleozoic origin of enzymatic lignin decomposition reconstructed from 31 fungal genomes.</title>
        <authorList>
            <person name="Floudas D."/>
            <person name="Binder M."/>
            <person name="Riley R."/>
            <person name="Barry K."/>
            <person name="Blanchette R.A."/>
            <person name="Henrissat B."/>
            <person name="Martinez A.T."/>
            <person name="Otillar R."/>
            <person name="Spatafora J.W."/>
            <person name="Yadav J.S."/>
            <person name="Aerts A."/>
            <person name="Benoit I."/>
            <person name="Boyd A."/>
            <person name="Carlson A."/>
            <person name="Copeland A."/>
            <person name="Coutinho P.M."/>
            <person name="de Vries R.P."/>
            <person name="Ferreira P."/>
            <person name="Findley K."/>
            <person name="Foster B."/>
            <person name="Gaskell J."/>
            <person name="Glotzer D."/>
            <person name="Gorecki P."/>
            <person name="Heitman J."/>
            <person name="Hesse C."/>
            <person name="Hori C."/>
            <person name="Igarashi K."/>
            <person name="Jurgens J.A."/>
            <person name="Kallen N."/>
            <person name="Kersten P."/>
            <person name="Kohler A."/>
            <person name="Kuees U."/>
            <person name="Kumar T.K.A."/>
            <person name="Kuo A."/>
            <person name="LaButti K."/>
            <person name="Larrondo L.F."/>
            <person name="Lindquist E."/>
            <person name="Ling A."/>
            <person name="Lombard V."/>
            <person name="Lucas S."/>
            <person name="Lundell T."/>
            <person name="Martin R."/>
            <person name="McLaughlin D.J."/>
            <person name="Morgenstern I."/>
            <person name="Morin E."/>
            <person name="Murat C."/>
            <person name="Nagy L.G."/>
            <person name="Nolan M."/>
            <person name="Ohm R.A."/>
            <person name="Patyshakuliyeva A."/>
            <person name="Rokas A."/>
            <person name="Ruiz-Duenas F.J."/>
            <person name="Sabat G."/>
            <person name="Salamov A."/>
            <person name="Samejima M."/>
            <person name="Schmutz J."/>
            <person name="Slot J.C."/>
            <person name="St John F."/>
            <person name="Stenlid J."/>
            <person name="Sun H."/>
            <person name="Sun S."/>
            <person name="Syed K."/>
            <person name="Tsang A."/>
            <person name="Wiebenga A."/>
            <person name="Young D."/>
            <person name="Pisabarro A."/>
            <person name="Eastwood D.C."/>
            <person name="Martin F."/>
            <person name="Cullen D."/>
            <person name="Grigoriev I.V."/>
            <person name="Hibbett D.S."/>
        </authorList>
    </citation>
    <scope>NUCLEOTIDE SEQUENCE [LARGE SCALE GENOMIC DNA]</scope>
    <source>
        <strain evidence="2 3">DJM-731 SS1</strain>
    </source>
</reference>
<dbReference type="PANTHER" id="PTHR10695:SF46">
    <property type="entry name" value="BIFUNCTIONAL COENZYME A SYNTHASE-RELATED"/>
    <property type="match status" value="1"/>
</dbReference>
<organism evidence="2 3">
    <name type="scientific">Dacryopinax primogenitus (strain DJM 731)</name>
    <name type="common">Brown rot fungus</name>
    <dbReference type="NCBI Taxonomy" id="1858805"/>
    <lineage>
        <taxon>Eukaryota</taxon>
        <taxon>Fungi</taxon>
        <taxon>Dikarya</taxon>
        <taxon>Basidiomycota</taxon>
        <taxon>Agaricomycotina</taxon>
        <taxon>Dacrymycetes</taxon>
        <taxon>Dacrymycetales</taxon>
        <taxon>Dacrymycetaceae</taxon>
        <taxon>Dacryopinax</taxon>
    </lineage>
</organism>
<dbReference type="OMA" id="DGANHQT"/>
<proteinExistence type="predicted"/>
<dbReference type="EMBL" id="JH795856">
    <property type="protein sequence ID" value="EJU05276.1"/>
    <property type="molecule type" value="Genomic_DNA"/>
</dbReference>
<feature type="non-terminal residue" evidence="2">
    <location>
        <position position="1"/>
    </location>
</feature>
<keyword evidence="3" id="KW-1185">Reference proteome</keyword>
<dbReference type="GO" id="GO:0015937">
    <property type="term" value="P:coenzyme A biosynthetic process"/>
    <property type="evidence" value="ECO:0007669"/>
    <property type="project" value="TreeGrafter"/>
</dbReference>
<dbReference type="Proteomes" id="UP000030653">
    <property type="component" value="Unassembled WGS sequence"/>
</dbReference>
<protein>
    <recommendedName>
        <fullName evidence="1">Cytidyltransferase-like domain-containing protein</fullName>
    </recommendedName>
</protein>
<accession>M5G4U0</accession>
<dbReference type="InterPro" id="IPR004821">
    <property type="entry name" value="Cyt_trans-like"/>
</dbReference>
<dbReference type="AlphaFoldDB" id="M5G4U0"/>
<dbReference type="Gene3D" id="3.40.50.620">
    <property type="entry name" value="HUPs"/>
    <property type="match status" value="1"/>
</dbReference>